<proteinExistence type="predicted"/>
<feature type="compositionally biased region" description="Low complexity" evidence="1">
    <location>
        <begin position="222"/>
        <end position="234"/>
    </location>
</feature>
<feature type="compositionally biased region" description="Pro residues" evidence="1">
    <location>
        <begin position="38"/>
        <end position="58"/>
    </location>
</feature>
<dbReference type="Proteomes" id="UP001189429">
    <property type="component" value="Unassembled WGS sequence"/>
</dbReference>
<reference evidence="2" key="1">
    <citation type="submission" date="2023-10" db="EMBL/GenBank/DDBJ databases">
        <authorList>
            <person name="Chen Y."/>
            <person name="Shah S."/>
            <person name="Dougan E. K."/>
            <person name="Thang M."/>
            <person name="Chan C."/>
        </authorList>
    </citation>
    <scope>NUCLEOTIDE SEQUENCE [LARGE SCALE GENOMIC DNA]</scope>
</reference>
<feature type="compositionally biased region" description="Low complexity" evidence="1">
    <location>
        <begin position="135"/>
        <end position="153"/>
    </location>
</feature>
<comment type="caution">
    <text evidence="2">The sequence shown here is derived from an EMBL/GenBank/DDBJ whole genome shotgun (WGS) entry which is preliminary data.</text>
</comment>
<accession>A0ABN9X0B9</accession>
<dbReference type="EMBL" id="CAUYUJ010019649">
    <property type="protein sequence ID" value="CAK0892691.1"/>
    <property type="molecule type" value="Genomic_DNA"/>
</dbReference>
<sequence>MRLDVEPEFLHADGADAPSTSPMHRRYFGDASAMRLGPPTPSAQPPSWRPRDSCPPPQGEAGEEASSPGSSESSRGVGLPVGGAGVGGGEHCDPVVVGHCALRETTTAGAGAGSAGACAVLCSVVVRPELRRTGASAASWSSAPRPRRAPAGSLSCTCGPWTAPRRCCASTSGLASSWRRPPEEQRGGGRLEALTAAVARPAHRPRGPAWWSGSARRCVARAGRGEAAGAAPRAGAGGRRARGPRIPGSGHSPA</sequence>
<feature type="compositionally biased region" description="Basic and acidic residues" evidence="1">
    <location>
        <begin position="1"/>
        <end position="14"/>
    </location>
</feature>
<organism evidence="2 3">
    <name type="scientific">Prorocentrum cordatum</name>
    <dbReference type="NCBI Taxonomy" id="2364126"/>
    <lineage>
        <taxon>Eukaryota</taxon>
        <taxon>Sar</taxon>
        <taxon>Alveolata</taxon>
        <taxon>Dinophyceae</taxon>
        <taxon>Prorocentrales</taxon>
        <taxon>Prorocentraceae</taxon>
        <taxon>Prorocentrum</taxon>
    </lineage>
</organism>
<feature type="region of interest" description="Disordered" evidence="1">
    <location>
        <begin position="1"/>
        <end position="82"/>
    </location>
</feature>
<feature type="compositionally biased region" description="Low complexity" evidence="1">
    <location>
        <begin position="244"/>
        <end position="254"/>
    </location>
</feature>
<feature type="region of interest" description="Disordered" evidence="1">
    <location>
        <begin position="222"/>
        <end position="254"/>
    </location>
</feature>
<evidence type="ECO:0000256" key="1">
    <source>
        <dbReference type="SAM" id="MobiDB-lite"/>
    </source>
</evidence>
<feature type="compositionally biased region" description="Low complexity" evidence="1">
    <location>
        <begin position="64"/>
        <end position="78"/>
    </location>
</feature>
<evidence type="ECO:0000313" key="3">
    <source>
        <dbReference type="Proteomes" id="UP001189429"/>
    </source>
</evidence>
<gene>
    <name evidence="2" type="ORF">PCOR1329_LOCUS72284</name>
</gene>
<name>A0ABN9X0B9_9DINO</name>
<evidence type="ECO:0000313" key="2">
    <source>
        <dbReference type="EMBL" id="CAK0892691.1"/>
    </source>
</evidence>
<keyword evidence="3" id="KW-1185">Reference proteome</keyword>
<feature type="region of interest" description="Disordered" evidence="1">
    <location>
        <begin position="133"/>
        <end position="153"/>
    </location>
</feature>
<protein>
    <submittedName>
        <fullName evidence="2">Uncharacterized protein</fullName>
    </submittedName>
</protein>